<evidence type="ECO:0000313" key="3">
    <source>
        <dbReference type="EMBL" id="KOF62910.1"/>
    </source>
</evidence>
<feature type="compositionally biased region" description="Low complexity" evidence="1">
    <location>
        <begin position="67"/>
        <end position="88"/>
    </location>
</feature>
<proteinExistence type="predicted"/>
<dbReference type="InterPro" id="IPR033043">
    <property type="entry name" value="FAF1-like_UBX"/>
</dbReference>
<dbReference type="InterPro" id="IPR006577">
    <property type="entry name" value="UAS"/>
</dbReference>
<sequence length="469" mass="54215">PGFLKKELSRRLSIPVNYLQLKGWPSCSKITDSCILNELNLPQETKLKVHNTQSKAATSSQTGSRNTVTADSSKTSSSSFGVSDTSNSQKDKGMEVDDNDEDDDDDQVDDYDDDDDVDLINEYMWNDTQPKFGPLMPEDFTDETVALEQFTRGFIDRFGECHPEFYIGSLDDAIKDSLMLKAKERKPLAVYLHDDKSILTNVFCSKVLCSLEVVSYLTENFFVWAWDMTNDKNKKRLLSNATKHFGSVAAMQIKNYIPNQLPLLLIISRARSTNEVSTVIQGSTNLDELMSNLISAFELFQDQQRKDMVEEDKREIRESIKQQQDEAYAASLVADRLKEELRQRDMEIERVAQEKKDAEEKERVENEKSKAQKREMLAKKLPEEPSEEYKDGITQIRFHLPSGDFITRRFRGHEPLRYLFYFLTLKGYPNEDFKVLSRFPPQDVTQLDERKSFEQLKLYPQVTLFIAER</sequence>
<dbReference type="CDD" id="cd01771">
    <property type="entry name" value="UBX_UBXN3A"/>
    <property type="match status" value="1"/>
</dbReference>
<evidence type="ECO:0000256" key="1">
    <source>
        <dbReference type="SAM" id="MobiDB-lite"/>
    </source>
</evidence>
<dbReference type="EMBL" id="KQ432092">
    <property type="protein sequence ID" value="KOF62910.1"/>
    <property type="molecule type" value="Genomic_DNA"/>
</dbReference>
<dbReference type="GO" id="GO:0036503">
    <property type="term" value="P:ERAD pathway"/>
    <property type="evidence" value="ECO:0007669"/>
    <property type="project" value="TreeGrafter"/>
</dbReference>
<dbReference type="SMART" id="SM00166">
    <property type="entry name" value="UBX"/>
    <property type="match status" value="1"/>
</dbReference>
<dbReference type="InterPro" id="IPR049483">
    <property type="entry name" value="FAF1_2-like_UAS"/>
</dbReference>
<dbReference type="InterPro" id="IPR029071">
    <property type="entry name" value="Ubiquitin-like_domsf"/>
</dbReference>
<feature type="region of interest" description="Disordered" evidence="1">
    <location>
        <begin position="352"/>
        <end position="374"/>
    </location>
</feature>
<feature type="region of interest" description="Disordered" evidence="1">
    <location>
        <begin position="50"/>
        <end position="113"/>
    </location>
</feature>
<dbReference type="SUPFAM" id="SSF54236">
    <property type="entry name" value="Ubiquitin-like"/>
    <property type="match status" value="1"/>
</dbReference>
<feature type="compositionally biased region" description="Acidic residues" evidence="1">
    <location>
        <begin position="96"/>
        <end position="113"/>
    </location>
</feature>
<name>A0A0L8FGU9_OCTBM</name>
<dbReference type="Pfam" id="PF00789">
    <property type="entry name" value="UBX"/>
    <property type="match status" value="1"/>
</dbReference>
<dbReference type="Gene3D" id="3.10.20.90">
    <property type="entry name" value="Phosphatidylinositol 3-kinase Catalytic Subunit, Chain A, domain 1"/>
    <property type="match status" value="2"/>
</dbReference>
<feature type="compositionally biased region" description="Polar residues" evidence="1">
    <location>
        <begin position="50"/>
        <end position="66"/>
    </location>
</feature>
<dbReference type="PANTHER" id="PTHR23322">
    <property type="entry name" value="FAS-ASSOCIATED PROTEIN"/>
    <property type="match status" value="1"/>
</dbReference>
<dbReference type="STRING" id="37653.A0A0L8FGU9"/>
<dbReference type="GO" id="GO:0005783">
    <property type="term" value="C:endoplasmic reticulum"/>
    <property type="evidence" value="ECO:0007669"/>
    <property type="project" value="TreeGrafter"/>
</dbReference>
<dbReference type="InterPro" id="IPR001012">
    <property type="entry name" value="UBX_dom"/>
</dbReference>
<dbReference type="PROSITE" id="PS50033">
    <property type="entry name" value="UBX"/>
    <property type="match status" value="1"/>
</dbReference>
<feature type="non-terminal residue" evidence="3">
    <location>
        <position position="1"/>
    </location>
</feature>
<dbReference type="OrthoDB" id="1920064at2759"/>
<dbReference type="SUPFAM" id="SSF52833">
    <property type="entry name" value="Thioredoxin-like"/>
    <property type="match status" value="1"/>
</dbReference>
<dbReference type="SMART" id="SM00594">
    <property type="entry name" value="UAS"/>
    <property type="match status" value="1"/>
</dbReference>
<dbReference type="PANTHER" id="PTHR23322:SF96">
    <property type="entry name" value="FAS-ASSOCIATED FACTOR 1"/>
    <property type="match status" value="1"/>
</dbReference>
<gene>
    <name evidence="3" type="ORF">OCBIM_22021364mg</name>
</gene>
<reference evidence="3" key="1">
    <citation type="submission" date="2015-07" db="EMBL/GenBank/DDBJ databases">
        <title>MeaNS - Measles Nucleotide Surveillance Program.</title>
        <authorList>
            <person name="Tran T."/>
            <person name="Druce J."/>
        </authorList>
    </citation>
    <scope>NUCLEOTIDE SEQUENCE</scope>
    <source>
        <strain evidence="3">UCB-OBI-ISO-001</strain>
        <tissue evidence="3">Gonad</tissue>
    </source>
</reference>
<evidence type="ECO:0000259" key="2">
    <source>
        <dbReference type="PROSITE" id="PS50033"/>
    </source>
</evidence>
<feature type="domain" description="UBX" evidence="2">
    <location>
        <begin position="389"/>
        <end position="466"/>
    </location>
</feature>
<dbReference type="GO" id="GO:0043130">
    <property type="term" value="F:ubiquitin binding"/>
    <property type="evidence" value="ECO:0007669"/>
    <property type="project" value="TreeGrafter"/>
</dbReference>
<protein>
    <recommendedName>
        <fullName evidence="2">UBX domain-containing protein</fullName>
    </recommendedName>
</protein>
<dbReference type="GO" id="GO:0005634">
    <property type="term" value="C:nucleus"/>
    <property type="evidence" value="ECO:0007669"/>
    <property type="project" value="TreeGrafter"/>
</dbReference>
<dbReference type="Pfam" id="PF21021">
    <property type="entry name" value="FAF1"/>
    <property type="match status" value="1"/>
</dbReference>
<accession>A0A0L8FGU9</accession>
<organism evidence="3">
    <name type="scientific">Octopus bimaculoides</name>
    <name type="common">California two-spotted octopus</name>
    <dbReference type="NCBI Taxonomy" id="37653"/>
    <lineage>
        <taxon>Eukaryota</taxon>
        <taxon>Metazoa</taxon>
        <taxon>Spiralia</taxon>
        <taxon>Lophotrochozoa</taxon>
        <taxon>Mollusca</taxon>
        <taxon>Cephalopoda</taxon>
        <taxon>Coleoidea</taxon>
        <taxon>Octopodiformes</taxon>
        <taxon>Octopoda</taxon>
        <taxon>Incirrata</taxon>
        <taxon>Octopodidae</taxon>
        <taxon>Octopus</taxon>
    </lineage>
</organism>
<dbReference type="InterPro" id="IPR036249">
    <property type="entry name" value="Thioredoxin-like_sf"/>
</dbReference>
<dbReference type="InterPro" id="IPR050730">
    <property type="entry name" value="UBX_domain-protein"/>
</dbReference>
<dbReference type="AlphaFoldDB" id="A0A0L8FGU9"/>
<dbReference type="Gene3D" id="3.40.30.10">
    <property type="entry name" value="Glutaredoxin"/>
    <property type="match status" value="1"/>
</dbReference>